<keyword evidence="3" id="KW-0408">Iron</keyword>
<dbReference type="SUPFAM" id="SSF48613">
    <property type="entry name" value="Heme oxygenase-like"/>
    <property type="match status" value="1"/>
</dbReference>
<accession>A0A443HQB4</accession>
<feature type="transmembrane region" description="Helical" evidence="4">
    <location>
        <begin position="319"/>
        <end position="339"/>
    </location>
</feature>
<dbReference type="InterPro" id="IPR002051">
    <property type="entry name" value="Haem_Oase"/>
</dbReference>
<dbReference type="GeneID" id="39600237"/>
<dbReference type="EMBL" id="RCNU01000008">
    <property type="protein sequence ID" value="RWQ93960.1"/>
    <property type="molecule type" value="Genomic_DNA"/>
</dbReference>
<evidence type="ECO:0000256" key="1">
    <source>
        <dbReference type="ARBA" id="ARBA00022617"/>
    </source>
</evidence>
<evidence type="ECO:0000256" key="4">
    <source>
        <dbReference type="SAM" id="Phobius"/>
    </source>
</evidence>
<dbReference type="GO" id="GO:0006788">
    <property type="term" value="P:heme oxidation"/>
    <property type="evidence" value="ECO:0007669"/>
    <property type="project" value="InterPro"/>
</dbReference>
<dbReference type="InterPro" id="IPR016084">
    <property type="entry name" value="Haem_Oase-like_multi-hlx"/>
</dbReference>
<keyword evidence="1" id="KW-0349">Heme</keyword>
<evidence type="ECO:0000256" key="3">
    <source>
        <dbReference type="ARBA" id="ARBA00023004"/>
    </source>
</evidence>
<dbReference type="GO" id="GO:0004392">
    <property type="term" value="F:heme oxygenase (decyclizing) activity"/>
    <property type="evidence" value="ECO:0007669"/>
    <property type="project" value="InterPro"/>
</dbReference>
<organism evidence="5 6">
    <name type="scientific">Byssochlamys spectabilis</name>
    <name type="common">Paecilomyces variotii</name>
    <dbReference type="NCBI Taxonomy" id="264951"/>
    <lineage>
        <taxon>Eukaryota</taxon>
        <taxon>Fungi</taxon>
        <taxon>Dikarya</taxon>
        <taxon>Ascomycota</taxon>
        <taxon>Pezizomycotina</taxon>
        <taxon>Eurotiomycetes</taxon>
        <taxon>Eurotiomycetidae</taxon>
        <taxon>Eurotiales</taxon>
        <taxon>Thermoascaceae</taxon>
        <taxon>Paecilomyces</taxon>
    </lineage>
</organism>
<evidence type="ECO:0000313" key="6">
    <source>
        <dbReference type="Proteomes" id="UP000283841"/>
    </source>
</evidence>
<protein>
    <recommendedName>
        <fullName evidence="7">Heme oxygenase-like protein</fullName>
    </recommendedName>
</protein>
<keyword evidence="2" id="KW-0479">Metal-binding</keyword>
<evidence type="ECO:0008006" key="7">
    <source>
        <dbReference type="Google" id="ProtNLM"/>
    </source>
</evidence>
<dbReference type="InterPro" id="IPR016053">
    <property type="entry name" value="Haem_Oase-like"/>
</dbReference>
<dbReference type="PANTHER" id="PTHR10720">
    <property type="entry name" value="HEME OXYGENASE"/>
    <property type="match status" value="1"/>
</dbReference>
<keyword evidence="4" id="KW-0812">Transmembrane</keyword>
<proteinExistence type="predicted"/>
<dbReference type="VEuPathDB" id="FungiDB:C8Q69DRAFT_472145"/>
<dbReference type="STRING" id="264951.A0A443HQB4"/>
<evidence type="ECO:0000256" key="2">
    <source>
        <dbReference type="ARBA" id="ARBA00022723"/>
    </source>
</evidence>
<dbReference type="GO" id="GO:0046872">
    <property type="term" value="F:metal ion binding"/>
    <property type="evidence" value="ECO:0007669"/>
    <property type="project" value="UniProtKB-KW"/>
</dbReference>
<reference evidence="5 6" key="1">
    <citation type="journal article" date="2018" name="Front. Microbiol.">
        <title>Genomic and genetic insights into a cosmopolitan fungus, Paecilomyces variotii (Eurotiales).</title>
        <authorList>
            <person name="Urquhart A.S."/>
            <person name="Mondo S.J."/>
            <person name="Makela M.R."/>
            <person name="Hane J.K."/>
            <person name="Wiebenga A."/>
            <person name="He G."/>
            <person name="Mihaltcheva S."/>
            <person name="Pangilinan J."/>
            <person name="Lipzen A."/>
            <person name="Barry K."/>
            <person name="de Vries R.P."/>
            <person name="Grigoriev I.V."/>
            <person name="Idnurm A."/>
        </authorList>
    </citation>
    <scope>NUCLEOTIDE SEQUENCE [LARGE SCALE GENOMIC DNA]</scope>
    <source>
        <strain evidence="5 6">CBS 101075</strain>
    </source>
</reference>
<dbReference type="CDD" id="cd19165">
    <property type="entry name" value="HemeO"/>
    <property type="match status" value="1"/>
</dbReference>
<gene>
    <name evidence="5" type="ORF">C8Q69DRAFT_472145</name>
</gene>
<keyword evidence="4" id="KW-0472">Membrane</keyword>
<dbReference type="Proteomes" id="UP000283841">
    <property type="component" value="Unassembled WGS sequence"/>
</dbReference>
<dbReference type="Pfam" id="PF01126">
    <property type="entry name" value="Heme_oxygenase"/>
    <property type="match status" value="1"/>
</dbReference>
<keyword evidence="6" id="KW-1185">Reference proteome</keyword>
<keyword evidence="4" id="KW-1133">Transmembrane helix</keyword>
<dbReference type="RefSeq" id="XP_028483605.1">
    <property type="nucleotide sequence ID" value="XM_028630960.1"/>
</dbReference>
<comment type="caution">
    <text evidence="5">The sequence shown here is derived from an EMBL/GenBank/DDBJ whole genome shotgun (WGS) entry which is preliminary data.</text>
</comment>
<dbReference type="Gene3D" id="1.20.910.10">
    <property type="entry name" value="Heme oxygenase-like"/>
    <property type="match status" value="1"/>
</dbReference>
<dbReference type="PANTHER" id="PTHR10720:SF0">
    <property type="entry name" value="HEME OXYGENASE"/>
    <property type="match status" value="1"/>
</dbReference>
<dbReference type="AlphaFoldDB" id="A0A443HQB4"/>
<evidence type="ECO:0000313" key="5">
    <source>
        <dbReference type="EMBL" id="RWQ93960.1"/>
    </source>
</evidence>
<sequence length="374" mass="42245">MGSDTLTEKIHAATRAQHKTLNRLITARLPLSLPPHANSTQLYALGLSRIAEVYYAFERTWLRQMNASDQLAEAVREDYDVLGSFVNDNAGRIRNVLRQVYLPKILRSRRLRSDLRALRFGGSAESKHGEAGKNTTRRPQTAVEAFVSHIERTLSSKPHVILAYAWLMYMALFNGGRWIRDRLIEGGPAFWTDITNASSRQTCPLSQKHHRTHLTESYLSFWSFDSDQDGEDIKLEFKKRMDVAGDLLTEVEQTQVIAEAVEIFHRLEQIIAEIDLDIARGAYRDSRVLQPSDHLASGSLTLSLLPQSIARHQAPPRMYIRPLLVGVAGLLGGICAWLWRVNADAVQWSYHVWAGEDDLVEYAGQGSTFSSFTD</sequence>
<name>A0A443HQB4_BYSSP</name>